<gene>
    <name evidence="1" type="ORF">PTD2_21042</name>
</gene>
<reference evidence="1 2" key="1">
    <citation type="submission" date="2006-02" db="EMBL/GenBank/DDBJ databases">
        <authorList>
            <person name="Moran M.A."/>
            <person name="Kjelleberg S."/>
            <person name="Egan S."/>
            <person name="Saunders N."/>
            <person name="Thomas T."/>
            <person name="Ferriera S."/>
            <person name="Johnson J."/>
            <person name="Kravitz S."/>
            <person name="Halpern A."/>
            <person name="Remington K."/>
            <person name="Beeson K."/>
            <person name="Tran B."/>
            <person name="Rogers Y.-H."/>
            <person name="Friedman R."/>
            <person name="Venter J.C."/>
        </authorList>
    </citation>
    <scope>NUCLEOTIDE SEQUENCE [LARGE SCALE GENOMIC DNA]</scope>
    <source>
        <strain evidence="1 2">D2</strain>
    </source>
</reference>
<organism evidence="1 2">
    <name type="scientific">Pseudoalteromonas tunicata D2</name>
    <dbReference type="NCBI Taxonomy" id="87626"/>
    <lineage>
        <taxon>Bacteria</taxon>
        <taxon>Pseudomonadati</taxon>
        <taxon>Pseudomonadota</taxon>
        <taxon>Gammaproteobacteria</taxon>
        <taxon>Alteromonadales</taxon>
        <taxon>Pseudoalteromonadaceae</taxon>
        <taxon>Pseudoalteromonas</taxon>
    </lineage>
</organism>
<comment type="caution">
    <text evidence="1">The sequence shown here is derived from an EMBL/GenBank/DDBJ whole genome shotgun (WGS) entry which is preliminary data.</text>
</comment>
<dbReference type="Proteomes" id="UP000006201">
    <property type="component" value="Unassembled WGS sequence"/>
</dbReference>
<evidence type="ECO:0000313" key="2">
    <source>
        <dbReference type="Proteomes" id="UP000006201"/>
    </source>
</evidence>
<dbReference type="HOGENOM" id="CLU_3398060_0_0_6"/>
<proteinExistence type="predicted"/>
<dbReference type="STRING" id="87626.PTD2_21042"/>
<sequence>MKGLTQQIELSFLWMAYNAILPNQKPVQPTP</sequence>
<accession>A4CAD4</accession>
<keyword evidence="2" id="KW-1185">Reference proteome</keyword>
<name>A4CAD4_9GAMM</name>
<evidence type="ECO:0000313" key="1">
    <source>
        <dbReference type="EMBL" id="EAR28342.1"/>
    </source>
</evidence>
<dbReference type="EMBL" id="AAOH01000004">
    <property type="protein sequence ID" value="EAR28342.1"/>
    <property type="molecule type" value="Genomic_DNA"/>
</dbReference>
<protein>
    <submittedName>
        <fullName evidence="1">Uncharacterized protein</fullName>
    </submittedName>
</protein>
<dbReference type="AlphaFoldDB" id="A4CAD4"/>